<evidence type="ECO:0000256" key="1">
    <source>
        <dbReference type="SAM" id="MobiDB-lite"/>
    </source>
</evidence>
<feature type="compositionally biased region" description="Polar residues" evidence="1">
    <location>
        <begin position="11"/>
        <end position="21"/>
    </location>
</feature>
<organism evidence="3 4">
    <name type="scientific">Mycobacterium tuberculosis</name>
    <dbReference type="NCBI Taxonomy" id="1773"/>
    <lineage>
        <taxon>Bacteria</taxon>
        <taxon>Bacillati</taxon>
        <taxon>Actinomycetota</taxon>
        <taxon>Actinomycetes</taxon>
        <taxon>Mycobacteriales</taxon>
        <taxon>Mycobacteriaceae</taxon>
        <taxon>Mycobacterium</taxon>
        <taxon>Mycobacterium tuberculosis complex</taxon>
    </lineage>
</organism>
<evidence type="ECO:0000313" key="2">
    <source>
        <dbReference type="EMBL" id="CKS91401.1"/>
    </source>
</evidence>
<dbReference type="EMBL" id="CNFU01001030">
    <property type="protein sequence ID" value="CKS91401.1"/>
    <property type="molecule type" value="Genomic_DNA"/>
</dbReference>
<proteinExistence type="predicted"/>
<evidence type="ECO:0000313" key="4">
    <source>
        <dbReference type="Proteomes" id="UP000038802"/>
    </source>
</evidence>
<gene>
    <name evidence="3" type="ORF">ERS007703_05275</name>
    <name evidence="2" type="ORF">ERS027661_03693</name>
</gene>
<reference evidence="3" key="2">
    <citation type="submission" date="2015-03" db="EMBL/GenBank/DDBJ databases">
        <authorList>
            <person name="Murphy D."/>
        </authorList>
    </citation>
    <scope>NUCLEOTIDE SEQUENCE [LARGE SCALE GENOMIC DNA]</scope>
    <source>
        <strain evidence="3">K00500041</strain>
    </source>
</reference>
<name>A0A0U0TFK4_MYCTX</name>
<protein>
    <submittedName>
        <fullName evidence="3">Uncharacterized protein</fullName>
    </submittedName>
</protein>
<feature type="region of interest" description="Disordered" evidence="1">
    <location>
        <begin position="1"/>
        <end position="21"/>
    </location>
</feature>
<dbReference type="Proteomes" id="UP000049023">
    <property type="component" value="Unassembled WGS sequence"/>
</dbReference>
<dbReference type="EMBL" id="CSAE01001292">
    <property type="protein sequence ID" value="COX47737.1"/>
    <property type="molecule type" value="Genomic_DNA"/>
</dbReference>
<evidence type="ECO:0000313" key="3">
    <source>
        <dbReference type="EMBL" id="COX47737.1"/>
    </source>
</evidence>
<reference evidence="4 5" key="1">
    <citation type="submission" date="2015-03" db="EMBL/GenBank/DDBJ databases">
        <authorList>
            <consortium name="Pathogen Informatics"/>
        </authorList>
    </citation>
    <scope>NUCLEOTIDE SEQUENCE [LARGE SCALE GENOMIC DNA]</scope>
    <source>
        <strain evidence="2 5">Bir 187</strain>
        <strain evidence="4">K00500041</strain>
    </source>
</reference>
<dbReference type="AlphaFoldDB" id="A0A0U0TFK4"/>
<evidence type="ECO:0000313" key="5">
    <source>
        <dbReference type="Proteomes" id="UP000049023"/>
    </source>
</evidence>
<accession>A0A0U0TFK4</accession>
<sequence>MADAVTAWPLGSTTDADVNWSQSRPACRELAPSPPPSACPATPTVGQVPVGMPRPAAANTWCMAYKPVAGVTVTRPVVAS</sequence>
<dbReference type="Proteomes" id="UP000038802">
    <property type="component" value="Unassembled WGS sequence"/>
</dbReference>